<dbReference type="InterPro" id="IPR004158">
    <property type="entry name" value="DUF247_pln"/>
</dbReference>
<keyword evidence="2" id="KW-1185">Reference proteome</keyword>
<name>A0A9Q1QD50_9CARY</name>
<evidence type="ECO:0000313" key="2">
    <source>
        <dbReference type="Proteomes" id="UP001153076"/>
    </source>
</evidence>
<proteinExistence type="predicted"/>
<accession>A0A9Q1QD50</accession>
<reference evidence="1" key="1">
    <citation type="submission" date="2022-04" db="EMBL/GenBank/DDBJ databases">
        <title>Carnegiea gigantea Genome sequencing and assembly v2.</title>
        <authorList>
            <person name="Copetti D."/>
            <person name="Sanderson M.J."/>
            <person name="Burquez A."/>
            <person name="Wojciechowski M.F."/>
        </authorList>
    </citation>
    <scope>NUCLEOTIDE SEQUENCE</scope>
    <source>
        <strain evidence="1">SGP5-SGP5p</strain>
        <tissue evidence="1">Aerial part</tissue>
    </source>
</reference>
<protein>
    <submittedName>
        <fullName evidence="1">Uncharacterized protein</fullName>
    </submittedName>
</protein>
<evidence type="ECO:0000313" key="1">
    <source>
        <dbReference type="EMBL" id="KAJ8437772.1"/>
    </source>
</evidence>
<dbReference type="Pfam" id="PF03140">
    <property type="entry name" value="DUF247"/>
    <property type="match status" value="2"/>
</dbReference>
<dbReference type="PANTHER" id="PTHR31170">
    <property type="entry name" value="BNAC04G53230D PROTEIN"/>
    <property type="match status" value="1"/>
</dbReference>
<gene>
    <name evidence="1" type="ORF">Cgig2_024076</name>
</gene>
<sequence>MIGQAGSDRSTLESLSPVSSNCCIYRFLEHIHKVNEEDFRPLLVSIGPFYHGDPKVGAYKRAKAWVLAMFTSLEQCLQVTRQRHMIIEGLPSATLMEMPRMIQEVTCDLRIEENQLPFRMPKRLQDLVLGSSSQSGHPSSIDLTCKFCLNKKESIPQGIANGDVKLFVDLFRLCYLPSTHRTKPTSGNNLKFEFYPIVTLLSEAGVKYLASQSKDLLDRRFSKGVLEIPRFKATNKT</sequence>
<dbReference type="EMBL" id="JAKOGI010000281">
    <property type="protein sequence ID" value="KAJ8437772.1"/>
    <property type="molecule type" value="Genomic_DNA"/>
</dbReference>
<dbReference type="OrthoDB" id="672127at2759"/>
<organism evidence="1 2">
    <name type="scientific">Carnegiea gigantea</name>
    <dbReference type="NCBI Taxonomy" id="171969"/>
    <lineage>
        <taxon>Eukaryota</taxon>
        <taxon>Viridiplantae</taxon>
        <taxon>Streptophyta</taxon>
        <taxon>Embryophyta</taxon>
        <taxon>Tracheophyta</taxon>
        <taxon>Spermatophyta</taxon>
        <taxon>Magnoliopsida</taxon>
        <taxon>eudicotyledons</taxon>
        <taxon>Gunneridae</taxon>
        <taxon>Pentapetalae</taxon>
        <taxon>Caryophyllales</taxon>
        <taxon>Cactineae</taxon>
        <taxon>Cactaceae</taxon>
        <taxon>Cactoideae</taxon>
        <taxon>Echinocereeae</taxon>
        <taxon>Carnegiea</taxon>
    </lineage>
</organism>
<dbReference type="PANTHER" id="PTHR31170:SF25">
    <property type="entry name" value="BNAA09G04570D PROTEIN"/>
    <property type="match status" value="1"/>
</dbReference>
<comment type="caution">
    <text evidence="1">The sequence shown here is derived from an EMBL/GenBank/DDBJ whole genome shotgun (WGS) entry which is preliminary data.</text>
</comment>
<dbReference type="AlphaFoldDB" id="A0A9Q1QD50"/>
<dbReference type="Proteomes" id="UP001153076">
    <property type="component" value="Unassembled WGS sequence"/>
</dbReference>